<dbReference type="Gene3D" id="3.30.390.10">
    <property type="entry name" value="Enolase-like, N-terminal domain"/>
    <property type="match status" value="1"/>
</dbReference>
<sequence>MQITNIQSKIYEPESIVNFKVALIERVIPQNVIIKITTDEGIIGYGEAAPFLPVTGSDAQETQHFIQKIATLLIGKDPFYLENIHNLMNQVVVGQNAAKAGIDMALYDIIGKSSGQPLYKLLGGNSNQIETDMTLGIDTPENMAKKAVEYTEMGFRILKVKTGINSIEDIHAIKLIREAVGPDIELRLDANQGWDAKETIRTMKALEKYNVLEVEQPVPYWNLAACCQIRESISQHLMLDESVHSPQDALRAIQTEAADMINIKLMKCGGIYQGIKINAISEVAGIPCMVGCMSESRLGIAAGAALVGAKSNIRASDLDSHYLIAESPHITGGFVQDGGLITIVDKPGLGVEVNFDAL</sequence>
<gene>
    <name evidence="7" type="ORF">FJQ98_15075</name>
</gene>
<dbReference type="Pfam" id="PF13378">
    <property type="entry name" value="MR_MLE_C"/>
    <property type="match status" value="1"/>
</dbReference>
<protein>
    <recommendedName>
        <fullName evidence="5">Dipeptide epimerase</fullName>
        <ecNumber evidence="5">5.1.1.-</ecNumber>
    </recommendedName>
</protein>
<dbReference type="SUPFAM" id="SSF54826">
    <property type="entry name" value="Enolase N-terminal domain-like"/>
    <property type="match status" value="1"/>
</dbReference>
<dbReference type="InterPro" id="IPR018110">
    <property type="entry name" value="Mandel_Rmase/mucon_lact_enz_CS"/>
</dbReference>
<keyword evidence="4 5" id="KW-0413">Isomerase</keyword>
<keyword evidence="8" id="KW-1185">Reference proteome</keyword>
<accession>A0ABX7AL46</accession>
<dbReference type="Gene3D" id="3.20.20.120">
    <property type="entry name" value="Enolase-like C-terminal domain"/>
    <property type="match status" value="1"/>
</dbReference>
<comment type="similarity">
    <text evidence="1 5">Belongs to the mandelate racemase/muconate lactonizing enzyme family.</text>
</comment>
<dbReference type="Pfam" id="PF02746">
    <property type="entry name" value="MR_MLE_N"/>
    <property type="match status" value="1"/>
</dbReference>
<keyword evidence="2 5" id="KW-0479">Metal-binding</keyword>
<dbReference type="PROSITE" id="PS00908">
    <property type="entry name" value="MR_MLE_1"/>
    <property type="match status" value="1"/>
</dbReference>
<evidence type="ECO:0000256" key="4">
    <source>
        <dbReference type="ARBA" id="ARBA00023235"/>
    </source>
</evidence>
<proteinExistence type="inferred from homology"/>
<evidence type="ECO:0000256" key="5">
    <source>
        <dbReference type="RuleBase" id="RU366006"/>
    </source>
</evidence>
<dbReference type="InterPro" id="IPR029065">
    <property type="entry name" value="Enolase_C-like"/>
</dbReference>
<evidence type="ECO:0000256" key="1">
    <source>
        <dbReference type="ARBA" id="ARBA00008031"/>
    </source>
</evidence>
<dbReference type="InterPro" id="IPR034603">
    <property type="entry name" value="Dipeptide_epimerase"/>
</dbReference>
<dbReference type="EMBL" id="CP067341">
    <property type="protein sequence ID" value="QQP10587.1"/>
    <property type="molecule type" value="Genomic_DNA"/>
</dbReference>
<dbReference type="SFLD" id="SFLDF00009">
    <property type="entry name" value="o-succinylbenzoate_synthase"/>
    <property type="match status" value="1"/>
</dbReference>
<name>A0ABX7AL46_9BACI</name>
<keyword evidence="3 5" id="KW-0460">Magnesium</keyword>
<dbReference type="InterPro" id="IPR013341">
    <property type="entry name" value="Mandelate_racemase_N_dom"/>
</dbReference>
<reference evidence="7 8" key="1">
    <citation type="submission" date="2020-01" db="EMBL/GenBank/DDBJ databases">
        <authorList>
            <person name="Liu G."/>
            <person name="Liu B."/>
        </authorList>
    </citation>
    <scope>NUCLEOTIDE SEQUENCE [LARGE SCALE GENOMIC DNA]</scope>
    <source>
        <strain evidence="7 8">FJAT-51161</strain>
    </source>
</reference>
<comment type="cofactor">
    <cofactor evidence="5">
        <name>Mg(2+)</name>
        <dbReference type="ChEBI" id="CHEBI:18420"/>
    </cofactor>
    <text evidence="5">Binds 1 Mg(2+) ion per subunit.</text>
</comment>
<evidence type="ECO:0000256" key="2">
    <source>
        <dbReference type="ARBA" id="ARBA00022723"/>
    </source>
</evidence>
<dbReference type="SFLD" id="SFLDG00180">
    <property type="entry name" value="muconate_cycloisomerase"/>
    <property type="match status" value="1"/>
</dbReference>
<dbReference type="EC" id="5.1.1.-" evidence="5"/>
<evidence type="ECO:0000313" key="7">
    <source>
        <dbReference type="EMBL" id="QQP10587.1"/>
    </source>
</evidence>
<dbReference type="RefSeq" id="WP_053597237.1">
    <property type="nucleotide sequence ID" value="NZ_CP067341.1"/>
</dbReference>
<dbReference type="InterPro" id="IPR013342">
    <property type="entry name" value="Mandelate_racemase_C"/>
</dbReference>
<dbReference type="CDD" id="cd03319">
    <property type="entry name" value="L-Ala-DL-Glu_epimerase"/>
    <property type="match status" value="1"/>
</dbReference>
<dbReference type="SFLD" id="SFLDS00001">
    <property type="entry name" value="Enolase"/>
    <property type="match status" value="1"/>
</dbReference>
<evidence type="ECO:0000313" key="8">
    <source>
        <dbReference type="Proteomes" id="UP000596049"/>
    </source>
</evidence>
<dbReference type="SMART" id="SM00922">
    <property type="entry name" value="MR_MLE"/>
    <property type="match status" value="1"/>
</dbReference>
<dbReference type="PANTHER" id="PTHR48073:SF2">
    <property type="entry name" value="O-SUCCINYLBENZOATE SYNTHASE"/>
    <property type="match status" value="1"/>
</dbReference>
<dbReference type="InterPro" id="IPR036849">
    <property type="entry name" value="Enolase-like_C_sf"/>
</dbReference>
<dbReference type="SUPFAM" id="SSF51604">
    <property type="entry name" value="Enolase C-terminal domain-like"/>
    <property type="match status" value="1"/>
</dbReference>
<evidence type="ECO:0000259" key="6">
    <source>
        <dbReference type="SMART" id="SM00922"/>
    </source>
</evidence>
<feature type="domain" description="Mandelate racemase/muconate lactonizing enzyme C-terminal" evidence="6">
    <location>
        <begin position="140"/>
        <end position="236"/>
    </location>
</feature>
<dbReference type="Proteomes" id="UP000596049">
    <property type="component" value="Chromosome"/>
</dbReference>
<evidence type="ECO:0000256" key="3">
    <source>
        <dbReference type="ARBA" id="ARBA00022842"/>
    </source>
</evidence>
<dbReference type="InterPro" id="IPR029017">
    <property type="entry name" value="Enolase-like_N"/>
</dbReference>
<organism evidence="7 8">
    <name type="scientific">Lysinibacillus agricola</name>
    <dbReference type="NCBI Taxonomy" id="2590012"/>
    <lineage>
        <taxon>Bacteria</taxon>
        <taxon>Bacillati</taxon>
        <taxon>Bacillota</taxon>
        <taxon>Bacilli</taxon>
        <taxon>Bacillales</taxon>
        <taxon>Bacillaceae</taxon>
        <taxon>Lysinibacillus</taxon>
    </lineage>
</organism>
<dbReference type="PANTHER" id="PTHR48073">
    <property type="entry name" value="O-SUCCINYLBENZOATE SYNTHASE-RELATED"/>
    <property type="match status" value="1"/>
</dbReference>